<evidence type="ECO:0000256" key="6">
    <source>
        <dbReference type="ARBA" id="ARBA00023239"/>
    </source>
</evidence>
<dbReference type="Proteomes" id="UP000547674">
    <property type="component" value="Unassembled WGS sequence"/>
</dbReference>
<proteinExistence type="inferred from homology"/>
<comment type="caution">
    <text evidence="10">The sequence shown here is derived from an EMBL/GenBank/DDBJ whole genome shotgun (WGS) entry which is preliminary data.</text>
</comment>
<gene>
    <name evidence="10" type="ORF">HKN21_02255</name>
</gene>
<evidence type="ECO:0000256" key="8">
    <source>
        <dbReference type="ARBA" id="ARBA00032837"/>
    </source>
</evidence>
<evidence type="ECO:0000256" key="5">
    <source>
        <dbReference type="ARBA" id="ARBA00023133"/>
    </source>
</evidence>
<comment type="similarity">
    <text evidence="2">Belongs to the ALAD family.</text>
</comment>
<dbReference type="EC" id="4.2.1.24" evidence="3"/>
<evidence type="ECO:0000256" key="3">
    <source>
        <dbReference type="ARBA" id="ARBA00012053"/>
    </source>
</evidence>
<dbReference type="PANTHER" id="PTHR11458:SF0">
    <property type="entry name" value="DELTA-AMINOLEVULINIC ACID DEHYDRATASE"/>
    <property type="match status" value="1"/>
</dbReference>
<dbReference type="GO" id="GO:0006782">
    <property type="term" value="P:protoporphyrinogen IX biosynthetic process"/>
    <property type="evidence" value="ECO:0007669"/>
    <property type="project" value="UniProtKB-UniPathway"/>
</dbReference>
<evidence type="ECO:0000313" key="10">
    <source>
        <dbReference type="EMBL" id="NNF05560.1"/>
    </source>
</evidence>
<evidence type="ECO:0000256" key="1">
    <source>
        <dbReference type="ARBA" id="ARBA00004694"/>
    </source>
</evidence>
<dbReference type="InterPro" id="IPR001731">
    <property type="entry name" value="ALAD"/>
</dbReference>
<dbReference type="Gene3D" id="3.20.20.70">
    <property type="entry name" value="Aldolase class I"/>
    <property type="match status" value="1"/>
</dbReference>
<comment type="catalytic activity">
    <reaction evidence="9">
        <text>2 5-aminolevulinate = porphobilinogen + 2 H2O + H(+)</text>
        <dbReference type="Rhea" id="RHEA:24064"/>
        <dbReference type="ChEBI" id="CHEBI:15377"/>
        <dbReference type="ChEBI" id="CHEBI:15378"/>
        <dbReference type="ChEBI" id="CHEBI:58126"/>
        <dbReference type="ChEBI" id="CHEBI:356416"/>
        <dbReference type="EC" id="4.2.1.24"/>
    </reaction>
</comment>
<reference evidence="10 11" key="1">
    <citation type="submission" date="2020-03" db="EMBL/GenBank/DDBJ databases">
        <title>Metabolic flexibility allows generalist bacteria to become dominant in a frequently disturbed ecosystem.</title>
        <authorList>
            <person name="Chen Y.-J."/>
            <person name="Leung P.M."/>
            <person name="Bay S.K."/>
            <person name="Hugenholtz P."/>
            <person name="Kessler A.J."/>
            <person name="Shelley G."/>
            <person name="Waite D.W."/>
            <person name="Cook P.L."/>
            <person name="Greening C."/>
        </authorList>
    </citation>
    <scope>NUCLEOTIDE SEQUENCE [LARGE SCALE GENOMIC DNA]</scope>
    <source>
        <strain evidence="10">SS_bin_28</strain>
    </source>
</reference>
<evidence type="ECO:0000256" key="7">
    <source>
        <dbReference type="ARBA" id="ARBA00023244"/>
    </source>
</evidence>
<keyword evidence="5" id="KW-0350">Heme biosynthesis</keyword>
<dbReference type="PANTHER" id="PTHR11458">
    <property type="entry name" value="DELTA-AMINOLEVULINIC ACID DEHYDRATASE"/>
    <property type="match status" value="1"/>
</dbReference>
<dbReference type="UniPathway" id="UPA00251">
    <property type="reaction ID" value="UER00318"/>
</dbReference>
<evidence type="ECO:0000313" key="11">
    <source>
        <dbReference type="Proteomes" id="UP000547674"/>
    </source>
</evidence>
<dbReference type="Pfam" id="PF00490">
    <property type="entry name" value="ALAD"/>
    <property type="match status" value="1"/>
</dbReference>
<keyword evidence="7" id="KW-0627">Porphyrin biosynthesis</keyword>
<dbReference type="GO" id="GO:0004655">
    <property type="term" value="F:porphobilinogen synthase activity"/>
    <property type="evidence" value="ECO:0007669"/>
    <property type="project" value="UniProtKB-EC"/>
</dbReference>
<sequence length="48" mass="5352">GEYSMILAAAEKGWIDRDAVMWESLHALKRGGADIIISYFAREVIGQL</sequence>
<dbReference type="SUPFAM" id="SSF51569">
    <property type="entry name" value="Aldolase"/>
    <property type="match status" value="1"/>
</dbReference>
<evidence type="ECO:0000256" key="2">
    <source>
        <dbReference type="ARBA" id="ARBA00008055"/>
    </source>
</evidence>
<accession>A0A7Y2E6H5</accession>
<dbReference type="EMBL" id="JABDJR010000078">
    <property type="protein sequence ID" value="NNF05560.1"/>
    <property type="molecule type" value="Genomic_DNA"/>
</dbReference>
<organism evidence="10 11">
    <name type="scientific">Eiseniibacteriota bacterium</name>
    <dbReference type="NCBI Taxonomy" id="2212470"/>
    <lineage>
        <taxon>Bacteria</taxon>
        <taxon>Candidatus Eiseniibacteriota</taxon>
    </lineage>
</organism>
<evidence type="ECO:0000256" key="9">
    <source>
        <dbReference type="ARBA" id="ARBA00047651"/>
    </source>
</evidence>
<dbReference type="GO" id="GO:0005829">
    <property type="term" value="C:cytosol"/>
    <property type="evidence" value="ECO:0007669"/>
    <property type="project" value="TreeGrafter"/>
</dbReference>
<dbReference type="GO" id="GO:0008270">
    <property type="term" value="F:zinc ion binding"/>
    <property type="evidence" value="ECO:0007669"/>
    <property type="project" value="TreeGrafter"/>
</dbReference>
<evidence type="ECO:0000256" key="4">
    <source>
        <dbReference type="ARBA" id="ARBA00020771"/>
    </source>
</evidence>
<name>A0A7Y2E6H5_UNCEI</name>
<protein>
    <recommendedName>
        <fullName evidence="4">Delta-aminolevulinic acid dehydratase</fullName>
        <ecNumber evidence="3">4.2.1.24</ecNumber>
    </recommendedName>
    <alternativeName>
        <fullName evidence="8">Porphobilinogen synthase</fullName>
    </alternativeName>
</protein>
<dbReference type="InterPro" id="IPR013785">
    <property type="entry name" value="Aldolase_TIM"/>
</dbReference>
<keyword evidence="6" id="KW-0456">Lyase</keyword>
<dbReference type="AlphaFoldDB" id="A0A7Y2E6H5"/>
<feature type="non-terminal residue" evidence="10">
    <location>
        <position position="1"/>
    </location>
</feature>
<comment type="pathway">
    <text evidence="1">Porphyrin-containing compound metabolism; protoporphyrin-IX biosynthesis; coproporphyrinogen-III from 5-aminolevulinate: step 1/4.</text>
</comment>